<dbReference type="RefSeq" id="WP_344246561.1">
    <property type="nucleotide sequence ID" value="NZ_BAAAHH010000049.1"/>
</dbReference>
<keyword evidence="3" id="KW-1185">Reference proteome</keyword>
<gene>
    <name evidence="2" type="ORF">GCM10009550_71120</name>
</gene>
<dbReference type="Proteomes" id="UP001500665">
    <property type="component" value="Unassembled WGS sequence"/>
</dbReference>
<name>A0ABP4CE93_9ACTN</name>
<evidence type="ECO:0000313" key="3">
    <source>
        <dbReference type="Proteomes" id="UP001500665"/>
    </source>
</evidence>
<comment type="caution">
    <text evidence="2">The sequence shown here is derived from an EMBL/GenBank/DDBJ whole genome shotgun (WGS) entry which is preliminary data.</text>
</comment>
<protein>
    <submittedName>
        <fullName evidence="2">Uncharacterized protein</fullName>
    </submittedName>
</protein>
<feature type="region of interest" description="Disordered" evidence="1">
    <location>
        <begin position="93"/>
        <end position="125"/>
    </location>
</feature>
<dbReference type="EMBL" id="BAAAHH010000049">
    <property type="protein sequence ID" value="GAA0967358.1"/>
    <property type="molecule type" value="Genomic_DNA"/>
</dbReference>
<evidence type="ECO:0000256" key="1">
    <source>
        <dbReference type="SAM" id="MobiDB-lite"/>
    </source>
</evidence>
<evidence type="ECO:0000313" key="2">
    <source>
        <dbReference type="EMBL" id="GAA0967358.1"/>
    </source>
</evidence>
<sequence>MPYRRMILQPLAMEVQAELDSADGKIHLRLDSHAHDYHIIASPGYRPSELREILRSLRLVGLVPISEDECEPDLLDDGSVRIYLVHDRVTPRPKYRAGSHGIAPPQRLPITPYLPIRPKQQEAVP</sequence>
<accession>A0ABP4CE93</accession>
<proteinExistence type="predicted"/>
<reference evidence="3" key="1">
    <citation type="journal article" date="2019" name="Int. J. Syst. Evol. Microbiol.">
        <title>The Global Catalogue of Microorganisms (GCM) 10K type strain sequencing project: providing services to taxonomists for standard genome sequencing and annotation.</title>
        <authorList>
            <consortium name="The Broad Institute Genomics Platform"/>
            <consortium name="The Broad Institute Genome Sequencing Center for Infectious Disease"/>
            <person name="Wu L."/>
            <person name="Ma J."/>
        </authorList>
    </citation>
    <scope>NUCLEOTIDE SEQUENCE [LARGE SCALE GENOMIC DNA]</scope>
    <source>
        <strain evidence="3">JCM 10696</strain>
    </source>
</reference>
<organism evidence="2 3">
    <name type="scientific">Actinocorallia libanotica</name>
    <dbReference type="NCBI Taxonomy" id="46162"/>
    <lineage>
        <taxon>Bacteria</taxon>
        <taxon>Bacillati</taxon>
        <taxon>Actinomycetota</taxon>
        <taxon>Actinomycetes</taxon>
        <taxon>Streptosporangiales</taxon>
        <taxon>Thermomonosporaceae</taxon>
        <taxon>Actinocorallia</taxon>
    </lineage>
</organism>